<accession>A0AAQ3XAY2</accession>
<dbReference type="EMBL" id="CP144752">
    <property type="protein sequence ID" value="WVZ91106.1"/>
    <property type="molecule type" value="Genomic_DNA"/>
</dbReference>
<evidence type="ECO:0000313" key="2">
    <source>
        <dbReference type="Proteomes" id="UP001341281"/>
    </source>
</evidence>
<protein>
    <submittedName>
        <fullName evidence="1">Uncharacterized protein</fullName>
    </submittedName>
</protein>
<name>A0AAQ3XAY2_PASNO</name>
<dbReference type="Proteomes" id="UP001341281">
    <property type="component" value="Chromosome 08"/>
</dbReference>
<reference evidence="1 2" key="1">
    <citation type="submission" date="2024-02" db="EMBL/GenBank/DDBJ databases">
        <title>High-quality chromosome-scale genome assembly of Pensacola bahiagrass (Paspalum notatum Flugge var. saurae).</title>
        <authorList>
            <person name="Vega J.M."/>
            <person name="Podio M."/>
            <person name="Orjuela J."/>
            <person name="Siena L.A."/>
            <person name="Pessino S.C."/>
            <person name="Combes M.C."/>
            <person name="Mariac C."/>
            <person name="Albertini E."/>
            <person name="Pupilli F."/>
            <person name="Ortiz J.P.A."/>
            <person name="Leblanc O."/>
        </authorList>
    </citation>
    <scope>NUCLEOTIDE SEQUENCE [LARGE SCALE GENOMIC DNA]</scope>
    <source>
        <strain evidence="1">R1</strain>
        <tissue evidence="1">Leaf</tissue>
    </source>
</reference>
<sequence>MVAAGLATGRTPLRLEASAPSMAAGSREEVALLAMALLGQPTSREEGECGSTDVSCVKIKEDSEPGDFCFD</sequence>
<keyword evidence="2" id="KW-1185">Reference proteome</keyword>
<evidence type="ECO:0000313" key="1">
    <source>
        <dbReference type="EMBL" id="WVZ91106.1"/>
    </source>
</evidence>
<gene>
    <name evidence="1" type="ORF">U9M48_037320</name>
</gene>
<proteinExistence type="predicted"/>
<organism evidence="1 2">
    <name type="scientific">Paspalum notatum var. saurae</name>
    <dbReference type="NCBI Taxonomy" id="547442"/>
    <lineage>
        <taxon>Eukaryota</taxon>
        <taxon>Viridiplantae</taxon>
        <taxon>Streptophyta</taxon>
        <taxon>Embryophyta</taxon>
        <taxon>Tracheophyta</taxon>
        <taxon>Spermatophyta</taxon>
        <taxon>Magnoliopsida</taxon>
        <taxon>Liliopsida</taxon>
        <taxon>Poales</taxon>
        <taxon>Poaceae</taxon>
        <taxon>PACMAD clade</taxon>
        <taxon>Panicoideae</taxon>
        <taxon>Andropogonodae</taxon>
        <taxon>Paspaleae</taxon>
        <taxon>Paspalinae</taxon>
        <taxon>Paspalum</taxon>
    </lineage>
</organism>
<dbReference type="AlphaFoldDB" id="A0AAQ3XAY2"/>